<dbReference type="RefSeq" id="WP_289600105.1">
    <property type="nucleotide sequence ID" value="NZ_JAUDCL010000016.1"/>
</dbReference>
<organism evidence="1 2">
    <name type="scientific">Allofournierella massiliensis</name>
    <dbReference type="NCBI Taxonomy" id="1650663"/>
    <lineage>
        <taxon>Bacteria</taxon>
        <taxon>Bacillati</taxon>
        <taxon>Bacillota</taxon>
        <taxon>Clostridia</taxon>
        <taxon>Eubacteriales</taxon>
        <taxon>Oscillospiraceae</taxon>
        <taxon>Allofournierella</taxon>
    </lineage>
</organism>
<reference evidence="1 2" key="3">
    <citation type="submission" date="2023-06" db="EMBL/GenBank/DDBJ databases">
        <authorList>
            <person name="Zeman M."/>
            <person name="Kubasova T."/>
            <person name="Jahodarova E."/>
            <person name="Nykrynova M."/>
            <person name="Rychlik I."/>
        </authorList>
    </citation>
    <scope>NUCLEOTIDE SEQUENCE [LARGE SCALE GENOMIC DNA]</scope>
    <source>
        <strain evidence="1 2">ET340</strain>
    </source>
</reference>
<evidence type="ECO:0000313" key="1">
    <source>
        <dbReference type="EMBL" id="MDM8201581.1"/>
    </source>
</evidence>
<sequence>VGVKRVLWVSRHQMTPEQQEDLERIMKDQVELVQYKDTVENIEDLKPFLKNVQAAAVVLPPEMTAELVSLAGDCPILQSVSWRIPTGRMRLLADGRLEEEFLFEHRYWQQILELKLNVKRLG</sequence>
<protein>
    <submittedName>
        <fullName evidence="1">Uncharacterized protein</fullName>
    </submittedName>
</protein>
<reference evidence="2" key="1">
    <citation type="submission" date="2023-06" db="EMBL/GenBank/DDBJ databases">
        <title>Identification and characterization of horizontal gene transfer across gut microbiota members of farm animals based on homology search.</title>
        <authorList>
            <person name="Zeman M."/>
            <person name="Kubasova T."/>
            <person name="Jahodarova E."/>
            <person name="Nykrynova M."/>
            <person name="Rychlik I."/>
        </authorList>
    </citation>
    <scope>NUCLEOTIDE SEQUENCE [LARGE SCALE GENOMIC DNA]</scope>
    <source>
        <strain evidence="2">ET340</strain>
    </source>
</reference>
<accession>A0ABT7URR7</accession>
<gene>
    <name evidence="1" type="ORF">QUW08_09815</name>
</gene>
<keyword evidence="2" id="KW-1185">Reference proteome</keyword>
<dbReference type="EMBL" id="JAUDCL010000016">
    <property type="protein sequence ID" value="MDM8201581.1"/>
    <property type="molecule type" value="Genomic_DNA"/>
</dbReference>
<evidence type="ECO:0000313" key="2">
    <source>
        <dbReference type="Proteomes" id="UP001529380"/>
    </source>
</evidence>
<dbReference type="Proteomes" id="UP001529380">
    <property type="component" value="Unassembled WGS sequence"/>
</dbReference>
<proteinExistence type="predicted"/>
<name>A0ABT7URR7_9FIRM</name>
<comment type="caution">
    <text evidence="1">The sequence shown here is derived from an EMBL/GenBank/DDBJ whole genome shotgun (WGS) entry which is preliminary data.</text>
</comment>
<reference evidence="1 2" key="2">
    <citation type="submission" date="2023-06" db="EMBL/GenBank/DDBJ databases">
        <title>Identification and characterization of horizontal gene transfer across gut microbiota members of farm animals based on homology search.</title>
        <authorList>
            <person name="Schwarzerova J."/>
            <person name="Nykrynova M."/>
            <person name="Jureckova K."/>
            <person name="Cejkova D."/>
            <person name="Rychlik I."/>
        </authorList>
    </citation>
    <scope>NUCLEOTIDE SEQUENCE [LARGE SCALE GENOMIC DNA]</scope>
    <source>
        <strain evidence="1 2">ET340</strain>
    </source>
</reference>
<feature type="non-terminal residue" evidence="1">
    <location>
        <position position="1"/>
    </location>
</feature>